<dbReference type="Gene3D" id="2.10.25.10">
    <property type="entry name" value="Laminin"/>
    <property type="match status" value="2"/>
</dbReference>
<reference evidence="6" key="1">
    <citation type="submission" date="2025-08" db="UniProtKB">
        <authorList>
            <consortium name="RefSeq"/>
        </authorList>
    </citation>
    <scope>IDENTIFICATION</scope>
    <source>
        <strain evidence="6">Nigerian</strain>
        <tissue evidence="6">Liver and blood</tissue>
    </source>
</reference>
<evidence type="ECO:0000256" key="1">
    <source>
        <dbReference type="ARBA" id="ARBA00022690"/>
    </source>
</evidence>
<feature type="domain" description="TIL" evidence="4">
    <location>
        <begin position="85"/>
        <end position="134"/>
    </location>
</feature>
<dbReference type="GO" id="GO:0030414">
    <property type="term" value="F:peptidase inhibitor activity"/>
    <property type="evidence" value="ECO:0007669"/>
    <property type="project" value="UniProtKB-KW"/>
</dbReference>
<protein>
    <submittedName>
        <fullName evidence="6">Zonadhesin-like</fullName>
    </submittedName>
</protein>
<feature type="chain" id="PRO_5035315633" evidence="3">
    <location>
        <begin position="23"/>
        <end position="136"/>
    </location>
</feature>
<keyword evidence="5" id="KW-1185">Reference proteome</keyword>
<keyword evidence="2" id="KW-1015">Disulfide bond</keyword>
<proteinExistence type="predicted"/>
<accession>A0A8J1JUZ5</accession>
<keyword evidence="1" id="KW-0646">Protease inhibitor</keyword>
<sequence>MLLNSPIRLLVALALTATLVVSQDQEPRCPVNQQWYPLCKPCIQPCGAHVSCAAVCEPGCACKPGYTTQTLDSAECIPKDKCIICEGLKVYDRCRGLCPPSCKPKMCPAICAPGCICKPGYVWHDEKCIPESECPK</sequence>
<dbReference type="RefSeq" id="XP_031761707.1">
    <property type="nucleotide sequence ID" value="XM_031905847.1"/>
</dbReference>
<evidence type="ECO:0000313" key="6">
    <source>
        <dbReference type="RefSeq" id="XP_031761707.1"/>
    </source>
</evidence>
<gene>
    <name evidence="6 7" type="primary">LOC116412191</name>
</gene>
<dbReference type="CDD" id="cd19941">
    <property type="entry name" value="TIL"/>
    <property type="match status" value="1"/>
</dbReference>
<evidence type="ECO:0000256" key="3">
    <source>
        <dbReference type="SAM" id="SignalP"/>
    </source>
</evidence>
<dbReference type="InterPro" id="IPR036084">
    <property type="entry name" value="Ser_inhib-like_sf"/>
</dbReference>
<evidence type="ECO:0000313" key="5">
    <source>
        <dbReference type="Proteomes" id="UP000008143"/>
    </source>
</evidence>
<organism evidence="5 6">
    <name type="scientific">Xenopus tropicalis</name>
    <name type="common">Western clawed frog</name>
    <name type="synonym">Silurana tropicalis</name>
    <dbReference type="NCBI Taxonomy" id="8364"/>
    <lineage>
        <taxon>Eukaryota</taxon>
        <taxon>Metazoa</taxon>
        <taxon>Chordata</taxon>
        <taxon>Craniata</taxon>
        <taxon>Vertebrata</taxon>
        <taxon>Euteleostomi</taxon>
        <taxon>Amphibia</taxon>
        <taxon>Batrachia</taxon>
        <taxon>Anura</taxon>
        <taxon>Pipoidea</taxon>
        <taxon>Pipidae</taxon>
        <taxon>Xenopodinae</taxon>
        <taxon>Xenopus</taxon>
        <taxon>Silurana</taxon>
    </lineage>
</organism>
<evidence type="ECO:0000256" key="2">
    <source>
        <dbReference type="ARBA" id="ARBA00023157"/>
    </source>
</evidence>
<evidence type="ECO:0000313" key="7">
    <source>
        <dbReference type="Xenbase" id="XB-GENE-29098219"/>
    </source>
</evidence>
<dbReference type="PANTHER" id="PTHR23259">
    <property type="entry name" value="RIDDLE"/>
    <property type="match status" value="1"/>
</dbReference>
<name>A0A8J1JUZ5_XENTR</name>
<keyword evidence="3" id="KW-0732">Signal</keyword>
<dbReference type="AGR" id="Xenbase:XB-GENE-29098219"/>
<dbReference type="InterPro" id="IPR051368">
    <property type="entry name" value="SerProtInhib-TIL_Domain"/>
</dbReference>
<dbReference type="InterPro" id="IPR002919">
    <property type="entry name" value="TIL_dom"/>
</dbReference>
<dbReference type="KEGG" id="xtr:116412191"/>
<dbReference type="AlphaFoldDB" id="A0A8J1JUZ5"/>
<dbReference type="PANTHER" id="PTHR23259:SF70">
    <property type="entry name" value="ACCESSORY GLAND PROTEIN ACP62F-RELATED"/>
    <property type="match status" value="1"/>
</dbReference>
<dbReference type="SUPFAM" id="SSF57567">
    <property type="entry name" value="Serine protease inhibitors"/>
    <property type="match status" value="2"/>
</dbReference>
<dbReference type="Proteomes" id="UP000008143">
    <property type="component" value="Chromosome 7"/>
</dbReference>
<dbReference type="OMA" id="TECARNV"/>
<dbReference type="Pfam" id="PF01826">
    <property type="entry name" value="TIL"/>
    <property type="match status" value="1"/>
</dbReference>
<dbReference type="FunFam" id="2.10.25.10:FF:000055">
    <property type="entry name" value="alpha-tectorin isoform X1"/>
    <property type="match status" value="1"/>
</dbReference>
<dbReference type="GeneID" id="116412191"/>
<dbReference type="OrthoDB" id="9909036at2759"/>
<feature type="signal peptide" evidence="3">
    <location>
        <begin position="1"/>
        <end position="22"/>
    </location>
</feature>
<evidence type="ECO:0000259" key="4">
    <source>
        <dbReference type="Pfam" id="PF01826"/>
    </source>
</evidence>
<dbReference type="Xenbase" id="XB-GENE-29098219">
    <property type="gene designation" value="LOC116412191"/>
</dbReference>